<dbReference type="GO" id="GO:0005634">
    <property type="term" value="C:nucleus"/>
    <property type="evidence" value="ECO:0007669"/>
    <property type="project" value="UniProtKB-SubCell"/>
</dbReference>
<dbReference type="Pfam" id="PF08743">
    <property type="entry name" value="Nse4_C"/>
    <property type="match status" value="1"/>
</dbReference>
<evidence type="ECO:0000256" key="1">
    <source>
        <dbReference type="ARBA" id="ARBA00004123"/>
    </source>
</evidence>
<reference evidence="10" key="1">
    <citation type="submission" date="2020-07" db="EMBL/GenBank/DDBJ databases">
        <title>Draft Genome Sequence of a Deep-Sea Yeast, Naganishia (Cryptococcus) liquefaciens strain N6.</title>
        <authorList>
            <person name="Han Y.W."/>
            <person name="Kajitani R."/>
            <person name="Morimoto H."/>
            <person name="Parhat M."/>
            <person name="Tsubouchi H."/>
            <person name="Bakenova O."/>
            <person name="Ogata M."/>
            <person name="Argunhan B."/>
            <person name="Aoki R."/>
            <person name="Kajiwara S."/>
            <person name="Itoh T."/>
            <person name="Iwasaki H."/>
        </authorList>
    </citation>
    <scope>NUCLEOTIDE SEQUENCE</scope>
    <source>
        <strain evidence="10">N6</strain>
    </source>
</reference>
<keyword evidence="3 7" id="KW-0227">DNA damage</keyword>
<dbReference type="Proteomes" id="UP000620104">
    <property type="component" value="Unassembled WGS sequence"/>
</dbReference>
<dbReference type="PANTHER" id="PTHR16140">
    <property type="entry name" value="NON-STRUCTURAL MAINTENANCE OF CHROMOSOMES ELEMENT 4"/>
    <property type="match status" value="1"/>
</dbReference>
<organism evidence="10 11">
    <name type="scientific">Naganishia liquefaciens</name>
    <dbReference type="NCBI Taxonomy" id="104408"/>
    <lineage>
        <taxon>Eukaryota</taxon>
        <taxon>Fungi</taxon>
        <taxon>Dikarya</taxon>
        <taxon>Basidiomycota</taxon>
        <taxon>Agaricomycotina</taxon>
        <taxon>Tremellomycetes</taxon>
        <taxon>Filobasidiales</taxon>
        <taxon>Filobasidiaceae</taxon>
        <taxon>Naganishia</taxon>
    </lineage>
</organism>
<dbReference type="GO" id="GO:0006310">
    <property type="term" value="P:DNA recombination"/>
    <property type="evidence" value="ECO:0007669"/>
    <property type="project" value="UniProtKB-UniRule"/>
</dbReference>
<evidence type="ECO:0000256" key="4">
    <source>
        <dbReference type="ARBA" id="ARBA00023172"/>
    </source>
</evidence>
<comment type="function">
    <text evidence="7">Component of the SMC5-SMC6 complex, that promotes sister chromatid alignment after DNA damage and facilitates double-stranded DNA breaks (DSBs) repair via homologous recombination between sister chromatids.</text>
</comment>
<keyword evidence="6 7" id="KW-0539">Nucleus</keyword>
<keyword evidence="4 7" id="KW-0233">DNA recombination</keyword>
<dbReference type="InterPro" id="IPR027786">
    <property type="entry name" value="Nse4/EID"/>
</dbReference>
<comment type="subcellular location">
    <subcellularLocation>
        <location evidence="1 7">Nucleus</location>
    </subcellularLocation>
</comment>
<protein>
    <recommendedName>
        <fullName evidence="7">Non-structural maintenance of chromosomes element 4</fullName>
    </recommendedName>
</protein>
<dbReference type="GO" id="GO:0030915">
    <property type="term" value="C:Smc5-Smc6 complex"/>
    <property type="evidence" value="ECO:0007669"/>
    <property type="project" value="UniProtKB-UniRule"/>
</dbReference>
<dbReference type="AlphaFoldDB" id="A0A8H3TRL9"/>
<sequence>MPRKTAASQDLDREIDSLQEGEQRNVLTEGEMRGLKRQLRRLQKKAENDNIDPSKLTPAELAQNVSTTNKLFEKLGRGGNSSLAVIDSKIMTMHSDSAMKLGKQARAMANAFEPGDFFDPLRDLLGLDAQMLEDVDVDEEDRPAVRRGGKLGNWAKIGWLAARRSRRAPGVEFMNGVMAIEHKRRVINRKARQKQVAQPEVRPQEIRQEDMTKAANPTITNTSALATLLEEQDPDLNYFEWVINPKSFGQTVENIFYTSFLVSSSLAAIDVKQDGSGIPIIFSCEPPSEEDKRAQYDAAGNEIREALTKRQVVMEMSMEAWQEAIELFGITKGIIPHREEEEEQRPSASGWYA</sequence>
<evidence type="ECO:0000256" key="8">
    <source>
        <dbReference type="SAM" id="MobiDB-lite"/>
    </source>
</evidence>
<evidence type="ECO:0000256" key="3">
    <source>
        <dbReference type="ARBA" id="ARBA00022763"/>
    </source>
</evidence>
<dbReference type="EMBL" id="BLZA01000013">
    <property type="protein sequence ID" value="GHJ85623.1"/>
    <property type="molecule type" value="Genomic_DNA"/>
</dbReference>
<dbReference type="OrthoDB" id="361242at2759"/>
<evidence type="ECO:0000313" key="11">
    <source>
        <dbReference type="Proteomes" id="UP000620104"/>
    </source>
</evidence>
<accession>A0A8H3TRL9</accession>
<name>A0A8H3TRL9_9TREE</name>
<keyword evidence="5 7" id="KW-0234">DNA repair</keyword>
<comment type="caution">
    <text evidence="10">The sequence shown here is derived from an EMBL/GenBank/DDBJ whole genome shotgun (WGS) entry which is preliminary data.</text>
</comment>
<evidence type="ECO:0000256" key="7">
    <source>
        <dbReference type="RuleBase" id="RU365071"/>
    </source>
</evidence>
<evidence type="ECO:0000256" key="2">
    <source>
        <dbReference type="ARBA" id="ARBA00008997"/>
    </source>
</evidence>
<evidence type="ECO:0000259" key="9">
    <source>
        <dbReference type="Pfam" id="PF08743"/>
    </source>
</evidence>
<dbReference type="InterPro" id="IPR014854">
    <property type="entry name" value="Nse4_C"/>
</dbReference>
<keyword evidence="11" id="KW-1185">Reference proteome</keyword>
<comment type="subunit">
    <text evidence="7">Component of the SMC5-SMC6 complex.</text>
</comment>
<evidence type="ECO:0000256" key="5">
    <source>
        <dbReference type="ARBA" id="ARBA00023204"/>
    </source>
</evidence>
<proteinExistence type="inferred from homology"/>
<feature type="region of interest" description="Disordered" evidence="8">
    <location>
        <begin position="1"/>
        <end position="34"/>
    </location>
</feature>
<evidence type="ECO:0000313" key="10">
    <source>
        <dbReference type="EMBL" id="GHJ85623.1"/>
    </source>
</evidence>
<gene>
    <name evidence="10" type="ORF">NliqN6_2025</name>
</gene>
<feature type="domain" description="Non-structural maintenance of chromosome element 4 C-terminal" evidence="9">
    <location>
        <begin position="236"/>
        <end position="335"/>
    </location>
</feature>
<evidence type="ECO:0000256" key="6">
    <source>
        <dbReference type="ARBA" id="ARBA00023242"/>
    </source>
</evidence>
<dbReference type="PANTHER" id="PTHR16140:SF0">
    <property type="entry name" value="NON-STRUCTURAL MAINTENANCE OF CHROMOSOMES ELEMENT 4"/>
    <property type="match status" value="1"/>
</dbReference>
<comment type="similarity">
    <text evidence="2 7">Belongs to the NSE4 family.</text>
</comment>
<dbReference type="GO" id="GO:0006281">
    <property type="term" value="P:DNA repair"/>
    <property type="evidence" value="ECO:0007669"/>
    <property type="project" value="UniProtKB-UniRule"/>
</dbReference>